<feature type="domain" description="Tc1-like transposase DDE" evidence="1">
    <location>
        <begin position="3"/>
        <end position="64"/>
    </location>
</feature>
<accession>T2ISP7</accession>
<evidence type="ECO:0000313" key="2">
    <source>
        <dbReference type="EMBL" id="CCQ55964.1"/>
    </source>
</evidence>
<proteinExistence type="predicted"/>
<protein>
    <submittedName>
        <fullName evidence="2">Transposase</fullName>
    </submittedName>
</protein>
<dbReference type="Proteomes" id="UP000017981">
    <property type="component" value="Unassembled WGS sequence"/>
</dbReference>
<name>T2ISP7_CROWT</name>
<evidence type="ECO:0000259" key="1">
    <source>
        <dbReference type="Pfam" id="PF13358"/>
    </source>
</evidence>
<sequence>MIRLYARALKGKRARGKKPQKRGKNISIISALSLEKVLASSNIYGSVDGTTFEAFIVTKLVPELLENRPLAKVFCDIIEYYFFV</sequence>
<dbReference type="InterPro" id="IPR038717">
    <property type="entry name" value="Tc1-like_DDE_dom"/>
</dbReference>
<gene>
    <name evidence="2" type="ORF">CWATWH0005_154</name>
</gene>
<dbReference type="Pfam" id="PF13358">
    <property type="entry name" value="DDE_3"/>
    <property type="match status" value="1"/>
</dbReference>
<reference evidence="2 3" key="1">
    <citation type="submission" date="2013-01" db="EMBL/GenBank/DDBJ databases">
        <authorList>
            <person name="Bench S."/>
        </authorList>
    </citation>
    <scope>NUCLEOTIDE SEQUENCE [LARGE SCALE GENOMIC DNA]</scope>
    <source>
        <strain evidence="2 3">WH 0005</strain>
    </source>
</reference>
<reference evidence="2 3" key="2">
    <citation type="submission" date="2013-09" db="EMBL/GenBank/DDBJ databases">
        <title>Whole genome comparison of six Crocosphaera watsonii strains with differing phenotypes.</title>
        <authorList>
            <person name="Bench S.R."/>
            <person name="Heller P."/>
            <person name="Frank I."/>
            <person name="Arciniega M."/>
            <person name="Shilova I.N."/>
            <person name="Zehr J.P."/>
        </authorList>
    </citation>
    <scope>NUCLEOTIDE SEQUENCE [LARGE SCALE GENOMIC DNA]</scope>
    <source>
        <strain evidence="2 3">WH 0005</strain>
    </source>
</reference>
<comment type="caution">
    <text evidence="2">The sequence shown here is derived from an EMBL/GenBank/DDBJ whole genome shotgun (WGS) entry which is preliminary data.</text>
</comment>
<organism evidence="2 3">
    <name type="scientific">Crocosphaera watsonii WH 0005</name>
    <dbReference type="NCBI Taxonomy" id="423472"/>
    <lineage>
        <taxon>Bacteria</taxon>
        <taxon>Bacillati</taxon>
        <taxon>Cyanobacteriota</taxon>
        <taxon>Cyanophyceae</taxon>
        <taxon>Oscillatoriophycideae</taxon>
        <taxon>Chroococcales</taxon>
        <taxon>Aphanothecaceae</taxon>
        <taxon>Crocosphaera</taxon>
    </lineage>
</organism>
<dbReference type="AlphaFoldDB" id="T2ISP7"/>
<evidence type="ECO:0000313" key="3">
    <source>
        <dbReference type="Proteomes" id="UP000017981"/>
    </source>
</evidence>
<dbReference type="EMBL" id="CAQL01000518">
    <property type="protein sequence ID" value="CCQ55964.1"/>
    <property type="molecule type" value="Genomic_DNA"/>
</dbReference>